<dbReference type="GO" id="GO:0003684">
    <property type="term" value="F:damaged DNA binding"/>
    <property type="evidence" value="ECO:0007669"/>
    <property type="project" value="TreeGrafter"/>
</dbReference>
<dbReference type="Gene3D" id="3.40.50.12650">
    <property type="match status" value="1"/>
</dbReference>
<dbReference type="SUPFAM" id="SSF47473">
    <property type="entry name" value="EF-hand"/>
    <property type="match status" value="1"/>
</dbReference>
<organism evidence="9 10">
    <name type="scientific">Symbiodinium necroappetens</name>
    <dbReference type="NCBI Taxonomy" id="1628268"/>
    <lineage>
        <taxon>Eukaryota</taxon>
        <taxon>Sar</taxon>
        <taxon>Alveolata</taxon>
        <taxon>Dinophyceae</taxon>
        <taxon>Suessiales</taxon>
        <taxon>Symbiodiniaceae</taxon>
        <taxon>Symbiodinium</taxon>
    </lineage>
</organism>
<dbReference type="GO" id="GO:0005634">
    <property type="term" value="C:nucleus"/>
    <property type="evidence" value="ECO:0007669"/>
    <property type="project" value="UniProtKB-SubCell"/>
</dbReference>
<dbReference type="GO" id="GO:0005509">
    <property type="term" value="F:calcium ion binding"/>
    <property type="evidence" value="ECO:0007669"/>
    <property type="project" value="InterPro"/>
</dbReference>
<feature type="compositionally biased region" description="Polar residues" evidence="7">
    <location>
        <begin position="420"/>
        <end position="431"/>
    </location>
</feature>
<dbReference type="GO" id="GO:0035312">
    <property type="term" value="F:5'-3' DNA exonuclease activity"/>
    <property type="evidence" value="ECO:0007669"/>
    <property type="project" value="TreeGrafter"/>
</dbReference>
<reference evidence="9" key="1">
    <citation type="submission" date="2021-02" db="EMBL/GenBank/DDBJ databases">
        <authorList>
            <person name="Dougan E. K."/>
            <person name="Rhodes N."/>
            <person name="Thang M."/>
            <person name="Chan C."/>
        </authorList>
    </citation>
    <scope>NUCLEOTIDE SEQUENCE</scope>
</reference>
<keyword evidence="4" id="KW-0106">Calcium</keyword>
<keyword evidence="6" id="KW-0539">Nucleus</keyword>
<evidence type="ECO:0000259" key="8">
    <source>
        <dbReference type="PROSITE" id="PS50222"/>
    </source>
</evidence>
<evidence type="ECO:0000256" key="7">
    <source>
        <dbReference type="SAM" id="MobiDB-lite"/>
    </source>
</evidence>
<dbReference type="PROSITE" id="PS00018">
    <property type="entry name" value="EF_HAND_1"/>
    <property type="match status" value="2"/>
</dbReference>
<protein>
    <submittedName>
        <fullName evidence="9">SNM1 protein</fullName>
    </submittedName>
</protein>
<dbReference type="PRINTS" id="PR01697">
    <property type="entry name" value="PARVALBUMIN"/>
</dbReference>
<feature type="domain" description="EF-hand" evidence="8">
    <location>
        <begin position="121"/>
        <end position="156"/>
    </location>
</feature>
<evidence type="ECO:0000313" key="9">
    <source>
        <dbReference type="EMBL" id="CAE7335137.1"/>
    </source>
</evidence>
<dbReference type="CDD" id="cd00051">
    <property type="entry name" value="EFh"/>
    <property type="match status" value="1"/>
</dbReference>
<dbReference type="SUPFAM" id="SSF56281">
    <property type="entry name" value="Metallo-hydrolase/oxidoreductase"/>
    <property type="match status" value="2"/>
</dbReference>
<evidence type="ECO:0000256" key="2">
    <source>
        <dbReference type="ARBA" id="ARBA00010304"/>
    </source>
</evidence>
<dbReference type="AlphaFoldDB" id="A0A812P3Y9"/>
<dbReference type="InterPro" id="IPR002048">
    <property type="entry name" value="EF_hand_dom"/>
</dbReference>
<comment type="similarity">
    <text evidence="2">Belongs to the DNA repair metallo-beta-lactamase (DRMBL) family.</text>
</comment>
<feature type="region of interest" description="Disordered" evidence="7">
    <location>
        <begin position="400"/>
        <end position="431"/>
    </location>
</feature>
<dbReference type="InterPro" id="IPR003540">
    <property type="entry name" value="ADP-ribosyltransferase"/>
</dbReference>
<feature type="region of interest" description="Disordered" evidence="7">
    <location>
        <begin position="324"/>
        <end position="356"/>
    </location>
</feature>
<dbReference type="Gene3D" id="3.60.15.10">
    <property type="entry name" value="Ribonuclease Z/Hydroxyacylglutathione hydrolase-like"/>
    <property type="match status" value="1"/>
</dbReference>
<evidence type="ECO:0000256" key="3">
    <source>
        <dbReference type="ARBA" id="ARBA00022763"/>
    </source>
</evidence>
<dbReference type="SUPFAM" id="SSF82171">
    <property type="entry name" value="DPP6 N-terminal domain-like"/>
    <property type="match status" value="1"/>
</dbReference>
<dbReference type="InterPro" id="IPR011084">
    <property type="entry name" value="DRMBL"/>
</dbReference>
<evidence type="ECO:0000256" key="4">
    <source>
        <dbReference type="ARBA" id="ARBA00022837"/>
    </source>
</evidence>
<dbReference type="Gene3D" id="2.60.450.20">
    <property type="match status" value="3"/>
</dbReference>
<dbReference type="InterPro" id="IPR036866">
    <property type="entry name" value="RibonucZ/Hydroxyglut_hydro"/>
</dbReference>
<evidence type="ECO:0000313" key="10">
    <source>
        <dbReference type="Proteomes" id="UP000601435"/>
    </source>
</evidence>
<sequence length="1280" mass="138087">MAADRLCARVALCEFLVDGFLFQRKDVSHYVLTHFHSDHTVGLTRNFDCGTIYCTDVTAALITEMMGVDAARVVALLGQVVFQLQWQLNGYFAQFDTDKSGFIDREELKAVLAALNPDLAKKDEEVDTLFEASDANKDGKISVEEFCNYVFSEKTSAVHTWHLKDGRVQQKFIDGRTRVTFPDGCTIDAYKNGLKIQTDIDGTTIMTDPDGVSQTSVMPDGTCIMESADGKVFTRKPDGTSITQDPSGTCVQIDPQGDRTITDPDGRTTTHFANGAVVEKFSAQQSAKNGAARVQRCASGALIVTYSDGRKVQFSPSDGILLETAGDGKTSLQRLPDGSGIRHHKKNPHNDEHLSPLDMDVEISSGRSKLPKQAATPPVVEFSSLASALNCEILSAPASPVKRKSSLRSLQEESPEIASGQCSQDSPTSPVQRAVAVDQLTGGGQRTTFEGGLVVDHHVDGTVLETQPGGQSKQINPDGTIILVDKASATETTLRPNGTSITRHADGHTIQKNADGTTLIKAADGVLTQIDPDGGRIVTLPNGEKTSHFADGTVVQSWPNGEKHQTFPDGCTISTHPDGSSEQVDPDGTRIVALADGSSTVLKPSGVKIIAAVSGETLQTDPDGCQIRTFSNGRKVQKSADGLILEIFPDGTLRQCKPDGSGFELSSGSRIQTDFGRGTLTASLDGIRGVQGVWLTFVDAGHCPGSAMAVFEEDHSSGSSATQSVVLHTGDCRASAQIRDGLMDWLAGRTVAELFLDTTYCARRWTFPAQQEACSWLAELTAAELQREPKTLFVVGCYQIGKERAAQAVAEAAGSSVFVEQRRWKVIQLAGWGEACLKSGQPLWSIDKEGCCVWMSALGGLAHDVLKHYLDSTKGQFESVVAFSPTGWAWSPKAMAKGSAGCRAWIENDGRTRVYSVPYSEHSSFTELQSFVSAIKPGRLIPTVNSETRESKERMMAPFLDVLDLKCDPERMDHYIFGGSSSSSACKPETVARCESFVDVLSLSSRVPDSQPPESADDAEDRSALLKTAATPVWRTGVLSGCSAAMARLRRLTLIGLWCSAHARTASSIPGSLQAVVSFYEERVGQPEWLEVFEAVRWYSDAAAANYRKLNRFLRDGPGLLGKQERDLCSQKVKLLDALGGAAPVVGKTGLTLWRGFSSFSYVQHLRGLSAVTESPPFVVKDEAYMSCSLLESVGNFYARRHALLPEDLEDAILLKIQVPPGARVICVFCSGAGVPNEEEVMLPRGSTIRVERLVPRSSETSVLQVQAVLLVDNATCEAE</sequence>
<dbReference type="Proteomes" id="UP000601435">
    <property type="component" value="Unassembled WGS sequence"/>
</dbReference>
<dbReference type="InterPro" id="IPR011992">
    <property type="entry name" value="EF-hand-dom_pair"/>
</dbReference>
<dbReference type="InterPro" id="IPR018247">
    <property type="entry name" value="EF_Hand_1_Ca_BS"/>
</dbReference>
<accession>A0A812P3Y9</accession>
<dbReference type="GO" id="GO:0005576">
    <property type="term" value="C:extracellular region"/>
    <property type="evidence" value="ECO:0007669"/>
    <property type="project" value="InterPro"/>
</dbReference>
<proteinExistence type="inferred from homology"/>
<dbReference type="Pfam" id="PF03496">
    <property type="entry name" value="ADPrib_exo_Tox"/>
    <property type="match status" value="1"/>
</dbReference>
<evidence type="ECO:0000256" key="6">
    <source>
        <dbReference type="ARBA" id="ARBA00023242"/>
    </source>
</evidence>
<dbReference type="InterPro" id="IPR047002">
    <property type="entry name" value="Tcp10_C_sf"/>
</dbReference>
<comment type="caution">
    <text evidence="9">The sequence shown here is derived from an EMBL/GenBank/DDBJ whole genome shotgun (WGS) entry which is preliminary data.</text>
</comment>
<dbReference type="GO" id="GO:0006303">
    <property type="term" value="P:double-strand break repair via nonhomologous end joining"/>
    <property type="evidence" value="ECO:0007669"/>
    <property type="project" value="TreeGrafter"/>
</dbReference>
<dbReference type="Pfam" id="PF07522">
    <property type="entry name" value="DRMBL"/>
    <property type="match status" value="1"/>
</dbReference>
<dbReference type="Gene3D" id="1.10.238.10">
    <property type="entry name" value="EF-hand"/>
    <property type="match status" value="1"/>
</dbReference>
<evidence type="ECO:0000256" key="1">
    <source>
        <dbReference type="ARBA" id="ARBA00004123"/>
    </source>
</evidence>
<dbReference type="GO" id="GO:0036297">
    <property type="term" value="P:interstrand cross-link repair"/>
    <property type="evidence" value="ECO:0007669"/>
    <property type="project" value="TreeGrafter"/>
</dbReference>
<evidence type="ECO:0000256" key="5">
    <source>
        <dbReference type="ARBA" id="ARBA00023204"/>
    </source>
</evidence>
<dbReference type="SUPFAM" id="SSF56399">
    <property type="entry name" value="ADP-ribosylation"/>
    <property type="match status" value="1"/>
</dbReference>
<dbReference type="SMART" id="SM00054">
    <property type="entry name" value="EFh"/>
    <property type="match status" value="2"/>
</dbReference>
<dbReference type="EMBL" id="CAJNJA010014074">
    <property type="protein sequence ID" value="CAE7335137.1"/>
    <property type="molecule type" value="Genomic_DNA"/>
</dbReference>
<keyword evidence="3" id="KW-0227">DNA damage</keyword>
<dbReference type="InterPro" id="IPR009852">
    <property type="entry name" value="CENPJ_C_dom"/>
</dbReference>
<gene>
    <name evidence="9" type="primary">SNM1</name>
    <name evidence="9" type="ORF">SNEC2469_LOCUS8557</name>
</gene>
<dbReference type="Gene3D" id="3.90.176.10">
    <property type="entry name" value="Toxin ADP-ribosyltransferase, Chain A, domain 1"/>
    <property type="match status" value="1"/>
</dbReference>
<keyword evidence="10" id="KW-1185">Reference proteome</keyword>
<dbReference type="OrthoDB" id="262529at2759"/>
<dbReference type="PANTHER" id="PTHR23240:SF6">
    <property type="entry name" value="DNA CROSS-LINK REPAIR 1A PROTEIN"/>
    <property type="match status" value="1"/>
</dbReference>
<feature type="domain" description="EF-hand" evidence="8">
    <location>
        <begin position="92"/>
        <end position="118"/>
    </location>
</feature>
<dbReference type="PROSITE" id="PS50222">
    <property type="entry name" value="EF_HAND_2"/>
    <property type="match status" value="2"/>
</dbReference>
<dbReference type="PANTHER" id="PTHR23240">
    <property type="entry name" value="DNA CROSS-LINK REPAIR PROTEIN PSO2/SNM1-RELATED"/>
    <property type="match status" value="1"/>
</dbReference>
<keyword evidence="5" id="KW-0234">DNA repair</keyword>
<comment type="subcellular location">
    <subcellularLocation>
        <location evidence="1">Nucleus</location>
    </subcellularLocation>
</comment>
<dbReference type="Pfam" id="PF07202">
    <property type="entry name" value="Tcp10_C"/>
    <property type="match status" value="1"/>
</dbReference>
<dbReference type="Pfam" id="PF13499">
    <property type="entry name" value="EF-hand_7"/>
    <property type="match status" value="1"/>
</dbReference>
<name>A0A812P3Y9_9DINO</name>
<dbReference type="PROSITE" id="PS51996">
    <property type="entry name" value="TR_MART"/>
    <property type="match status" value="1"/>
</dbReference>